<feature type="transmembrane region" description="Helical" evidence="1">
    <location>
        <begin position="64"/>
        <end position="84"/>
    </location>
</feature>
<organism evidence="3 4">
    <name type="scientific">Euplotes crassus</name>
    <dbReference type="NCBI Taxonomy" id="5936"/>
    <lineage>
        <taxon>Eukaryota</taxon>
        <taxon>Sar</taxon>
        <taxon>Alveolata</taxon>
        <taxon>Ciliophora</taxon>
        <taxon>Intramacronucleata</taxon>
        <taxon>Spirotrichea</taxon>
        <taxon>Hypotrichia</taxon>
        <taxon>Euplotida</taxon>
        <taxon>Euplotidae</taxon>
        <taxon>Moneuplotes</taxon>
    </lineage>
</organism>
<dbReference type="AlphaFoldDB" id="A0AAD2CX06"/>
<gene>
    <name evidence="3" type="ORF">ECRASSUSDP1_LOCUS14957</name>
</gene>
<evidence type="ECO:0000256" key="1">
    <source>
        <dbReference type="SAM" id="Phobius"/>
    </source>
</evidence>
<reference evidence="3" key="1">
    <citation type="submission" date="2023-07" db="EMBL/GenBank/DDBJ databases">
        <authorList>
            <consortium name="AG Swart"/>
            <person name="Singh M."/>
            <person name="Singh A."/>
            <person name="Seah K."/>
            <person name="Emmerich C."/>
        </authorList>
    </citation>
    <scope>NUCLEOTIDE SEQUENCE</scope>
    <source>
        <strain evidence="3">DP1</strain>
    </source>
</reference>
<keyword evidence="1" id="KW-0472">Membrane</keyword>
<dbReference type="PANTHER" id="PTHR22911">
    <property type="entry name" value="ACYL-MALONYL CONDENSING ENZYME-RELATED"/>
    <property type="match status" value="1"/>
</dbReference>
<dbReference type="InterPro" id="IPR000620">
    <property type="entry name" value="EamA_dom"/>
</dbReference>
<feature type="transmembrane region" description="Helical" evidence="1">
    <location>
        <begin position="338"/>
        <end position="357"/>
    </location>
</feature>
<dbReference type="Pfam" id="PF00892">
    <property type="entry name" value="EamA"/>
    <property type="match status" value="2"/>
</dbReference>
<evidence type="ECO:0000313" key="3">
    <source>
        <dbReference type="EMBL" id="CAI2373611.1"/>
    </source>
</evidence>
<feature type="transmembrane region" description="Helical" evidence="1">
    <location>
        <begin position="279"/>
        <end position="302"/>
    </location>
</feature>
<feature type="transmembrane region" description="Helical" evidence="1">
    <location>
        <begin position="314"/>
        <end position="332"/>
    </location>
</feature>
<protein>
    <recommendedName>
        <fullName evidence="2">EamA domain-containing protein</fullName>
    </recommendedName>
</protein>
<keyword evidence="4" id="KW-1185">Reference proteome</keyword>
<evidence type="ECO:0000259" key="2">
    <source>
        <dbReference type="Pfam" id="PF00892"/>
    </source>
</evidence>
<name>A0AAD2CX06_EUPCR</name>
<feature type="domain" description="EamA" evidence="2">
    <location>
        <begin position="217"/>
        <end position="348"/>
    </location>
</feature>
<dbReference type="GO" id="GO:0016020">
    <property type="term" value="C:membrane"/>
    <property type="evidence" value="ECO:0007669"/>
    <property type="project" value="InterPro"/>
</dbReference>
<dbReference type="Proteomes" id="UP001295684">
    <property type="component" value="Unassembled WGS sequence"/>
</dbReference>
<sequence>MIYSKLPDDLQCPSKSVLISYDESMILAEEIANDYKSFEILDNDNKEGSQYKSIGNDHNSSQGYIFGITCAVLSSVCYASNIVFGKLALRRNPMLTTYDINFVRAIVAVFVTSYQVHKNNVQLTKCSKKALILLIACNILGACRCYPTVWAYKYISATKCILIINTCPLFVIIIGGLFLSEKVTYINYLVGLSAIFGCYVLTLSKSDESVPNSNPLLGYIFAFIACLSRAGNSSMQRVLSNIWHYMVFPFYFSFTLFLVSLIAWIFFDGLINIGSYDLIDVLLLICTSFGTTFGLILIGLSLKYLPASTAAPIANLEVAFGFIADVLIFHYEFYFSDFLGACIIFSALGVHIMMQCYK</sequence>
<accession>A0AAD2CX06</accession>
<keyword evidence="1" id="KW-0812">Transmembrane</keyword>
<dbReference type="InterPro" id="IPR037185">
    <property type="entry name" value="EmrE-like"/>
</dbReference>
<evidence type="ECO:0000313" key="4">
    <source>
        <dbReference type="Proteomes" id="UP001295684"/>
    </source>
</evidence>
<keyword evidence="1" id="KW-1133">Transmembrane helix</keyword>
<feature type="transmembrane region" description="Helical" evidence="1">
    <location>
        <begin position="130"/>
        <end position="149"/>
    </location>
</feature>
<feature type="transmembrane region" description="Helical" evidence="1">
    <location>
        <begin position="161"/>
        <end position="179"/>
    </location>
</feature>
<dbReference type="EMBL" id="CAMPGE010014967">
    <property type="protein sequence ID" value="CAI2373611.1"/>
    <property type="molecule type" value="Genomic_DNA"/>
</dbReference>
<feature type="transmembrane region" description="Helical" evidence="1">
    <location>
        <begin position="244"/>
        <end position="267"/>
    </location>
</feature>
<dbReference type="SUPFAM" id="SSF103481">
    <property type="entry name" value="Multidrug resistance efflux transporter EmrE"/>
    <property type="match status" value="2"/>
</dbReference>
<feature type="domain" description="EamA" evidence="2">
    <location>
        <begin position="66"/>
        <end position="202"/>
    </location>
</feature>
<proteinExistence type="predicted"/>
<feature type="transmembrane region" description="Helical" evidence="1">
    <location>
        <begin position="216"/>
        <end position="232"/>
    </location>
</feature>
<comment type="caution">
    <text evidence="3">The sequence shown here is derived from an EMBL/GenBank/DDBJ whole genome shotgun (WGS) entry which is preliminary data.</text>
</comment>
<feature type="transmembrane region" description="Helical" evidence="1">
    <location>
        <begin position="186"/>
        <end position="204"/>
    </location>
</feature>